<name>A0ABU3I9P2_9ACTO</name>
<keyword evidence="2" id="KW-1185">Reference proteome</keyword>
<evidence type="ECO:0008006" key="3">
    <source>
        <dbReference type="Google" id="ProtNLM"/>
    </source>
</evidence>
<dbReference type="EMBL" id="JASXSX010000001">
    <property type="protein sequence ID" value="MDT3767085.1"/>
    <property type="molecule type" value="Genomic_DNA"/>
</dbReference>
<gene>
    <name evidence="1" type="ORF">QS713_03255</name>
</gene>
<dbReference type="Proteomes" id="UP001247542">
    <property type="component" value="Unassembled WGS sequence"/>
</dbReference>
<organism evidence="1 2">
    <name type="scientific">Gleimia hominis</name>
    <dbReference type="NCBI Taxonomy" id="595468"/>
    <lineage>
        <taxon>Bacteria</taxon>
        <taxon>Bacillati</taxon>
        <taxon>Actinomycetota</taxon>
        <taxon>Actinomycetes</taxon>
        <taxon>Actinomycetales</taxon>
        <taxon>Actinomycetaceae</taxon>
        <taxon>Gleimia</taxon>
    </lineage>
</organism>
<dbReference type="RefSeq" id="WP_313272413.1">
    <property type="nucleotide sequence ID" value="NZ_JASXSX010000001.1"/>
</dbReference>
<comment type="caution">
    <text evidence="1">The sequence shown here is derived from an EMBL/GenBank/DDBJ whole genome shotgun (WGS) entry which is preliminary data.</text>
</comment>
<protein>
    <recommendedName>
        <fullName evidence="3">Secreted protein</fullName>
    </recommendedName>
</protein>
<reference evidence="1 2" key="1">
    <citation type="submission" date="2023-06" db="EMBL/GenBank/DDBJ databases">
        <title>Draft genome sequence of Gleimia hominis type strain CCUG 57540T.</title>
        <authorList>
            <person name="Salva-Serra F."/>
            <person name="Cardew S."/>
            <person name="Jensie Markopoulos S."/>
            <person name="Ohlen M."/>
            <person name="Inganas E."/>
            <person name="Svensson-Stadler L."/>
            <person name="Moore E.R.B."/>
        </authorList>
    </citation>
    <scope>NUCLEOTIDE SEQUENCE [LARGE SCALE GENOMIC DNA]</scope>
    <source>
        <strain evidence="1 2">CCUG 57540</strain>
    </source>
</reference>
<evidence type="ECO:0000313" key="2">
    <source>
        <dbReference type="Proteomes" id="UP001247542"/>
    </source>
</evidence>
<proteinExistence type="predicted"/>
<accession>A0ABU3I9P2</accession>
<sequence>MMRTFSRQFLLIIVLVVMLSVSAIVAWSTLTNSAHADKPKLTNPTLNSYEQEHPVPDPVLTKLAPEISMVNEAYPPGERAPLLAELLPWAVGSEIEEMDNSTVVLSAPKDNPAARQVINNDKDHSDRDSLSNKVRVVTNKGDVAVLAAHDWECKWISEYVSAREAQDNSRAKNAEKMVRKFPHLEAIKKFNPQLGKDHEAFIYPDIFTEDLQSARSWIANSCK</sequence>
<evidence type="ECO:0000313" key="1">
    <source>
        <dbReference type="EMBL" id="MDT3767085.1"/>
    </source>
</evidence>